<protein>
    <recommendedName>
        <fullName evidence="4">Molybdenum ABC transporter permease</fullName>
    </recommendedName>
</protein>
<evidence type="ECO:0000256" key="1">
    <source>
        <dbReference type="SAM" id="Phobius"/>
    </source>
</evidence>
<evidence type="ECO:0000313" key="2">
    <source>
        <dbReference type="EMBL" id="PZP50344.1"/>
    </source>
</evidence>
<reference evidence="2 3" key="1">
    <citation type="submission" date="2017-11" db="EMBL/GenBank/DDBJ databases">
        <title>Infants hospitalized years apart are colonized by the same room-sourced microbial strains.</title>
        <authorList>
            <person name="Brooks B."/>
            <person name="Olm M.R."/>
            <person name="Firek B.A."/>
            <person name="Baker R."/>
            <person name="Thomas B.C."/>
            <person name="Morowitz M.J."/>
            <person name="Banfield J.F."/>
        </authorList>
    </citation>
    <scope>NUCLEOTIDE SEQUENCE [LARGE SCALE GENOMIC DNA]</scope>
    <source>
        <strain evidence="2">S2_009_000_R2_76</strain>
    </source>
</reference>
<sequence>MLLEVTTTNYNLYGTICIVAGIAFSLIVGRRKFYRRNSAGMEEYKNYSSAVANGCLNKMMRLIGVFLIFLGIMFRFMGCMRPIVKQNSVNQTQEKHQSRQ</sequence>
<proteinExistence type="predicted"/>
<keyword evidence="1" id="KW-1133">Transmembrane helix</keyword>
<comment type="caution">
    <text evidence="2">The sequence shown here is derived from an EMBL/GenBank/DDBJ whole genome shotgun (WGS) entry which is preliminary data.</text>
</comment>
<feature type="transmembrane region" description="Helical" evidence="1">
    <location>
        <begin position="59"/>
        <end position="78"/>
    </location>
</feature>
<organism evidence="2 3">
    <name type="scientific">Pseudopedobacter saltans</name>
    <dbReference type="NCBI Taxonomy" id="151895"/>
    <lineage>
        <taxon>Bacteria</taxon>
        <taxon>Pseudomonadati</taxon>
        <taxon>Bacteroidota</taxon>
        <taxon>Sphingobacteriia</taxon>
        <taxon>Sphingobacteriales</taxon>
        <taxon>Sphingobacteriaceae</taxon>
        <taxon>Pseudopedobacter</taxon>
    </lineage>
</organism>
<gene>
    <name evidence="2" type="ORF">DI598_05745</name>
</gene>
<feature type="transmembrane region" description="Helical" evidence="1">
    <location>
        <begin position="12"/>
        <end position="29"/>
    </location>
</feature>
<name>A0A2W5F7Y0_9SPHI</name>
<keyword evidence="1" id="KW-0812">Transmembrane</keyword>
<dbReference type="EMBL" id="QFOI01000071">
    <property type="protein sequence ID" value="PZP50344.1"/>
    <property type="molecule type" value="Genomic_DNA"/>
</dbReference>
<dbReference type="Proteomes" id="UP000249645">
    <property type="component" value="Unassembled WGS sequence"/>
</dbReference>
<accession>A0A2W5F7Y0</accession>
<evidence type="ECO:0008006" key="4">
    <source>
        <dbReference type="Google" id="ProtNLM"/>
    </source>
</evidence>
<evidence type="ECO:0000313" key="3">
    <source>
        <dbReference type="Proteomes" id="UP000249645"/>
    </source>
</evidence>
<dbReference type="AlphaFoldDB" id="A0A2W5F7Y0"/>
<keyword evidence="1" id="KW-0472">Membrane</keyword>